<gene>
    <name evidence="3" type="ORF">Gferi_18855</name>
</gene>
<sequence length="300" mass="32764">MNMKKIVIYLAIIAAVGIGTGLTIAYFTGGFSPDFSENSTFFSVDDTQIEKMDGITQMIIEGVTADINIIPDEREDVKAHFYGNTNTSDLPKMKVTVNGGRLMIKIDESRKTQVGFFSSNLSLDVFVPKTFGGDLELGSVSGHVEVKEGLNLRNSSVHLISGDTKIQHMKTQNLDFESISGTLTMEDVSTENTRIRIISGDVHINNFEGNLKGESTSGNLKISYLKDDYDIDFKAVSGTIDIDLPDDAAFSLDAETLGDIQCDFYVNIQGKSGKNQLKGVVKDGRNKVVLRNTSGNITVH</sequence>
<evidence type="ECO:0000256" key="1">
    <source>
        <dbReference type="SAM" id="Phobius"/>
    </source>
</evidence>
<keyword evidence="4" id="KW-1185">Reference proteome</keyword>
<dbReference type="InterPro" id="IPR025164">
    <property type="entry name" value="Toastrack_DUF4097"/>
</dbReference>
<feature type="transmembrane region" description="Helical" evidence="1">
    <location>
        <begin position="7"/>
        <end position="27"/>
    </location>
</feature>
<evidence type="ECO:0000259" key="2">
    <source>
        <dbReference type="Pfam" id="PF13349"/>
    </source>
</evidence>
<dbReference type="OrthoDB" id="2940757at2"/>
<proteinExistence type="predicted"/>
<reference evidence="3 4" key="1">
    <citation type="submission" date="2016-09" db="EMBL/GenBank/DDBJ databases">
        <title>Genomic analysis reveals versatility of anaerobic energy metabolism of Geosporobacter ferrireducens IRF9 of phylum Firmicutes.</title>
        <authorList>
            <person name="Kim S.-J."/>
        </authorList>
    </citation>
    <scope>NUCLEOTIDE SEQUENCE [LARGE SCALE GENOMIC DNA]</scope>
    <source>
        <strain evidence="3 4">IRF9</strain>
    </source>
</reference>
<organism evidence="3 4">
    <name type="scientific">Geosporobacter ferrireducens</name>
    <dbReference type="NCBI Taxonomy" id="1424294"/>
    <lineage>
        <taxon>Bacteria</taxon>
        <taxon>Bacillati</taxon>
        <taxon>Bacillota</taxon>
        <taxon>Clostridia</taxon>
        <taxon>Peptostreptococcales</taxon>
        <taxon>Thermotaleaceae</taxon>
        <taxon>Geosporobacter</taxon>
    </lineage>
</organism>
<dbReference type="AlphaFoldDB" id="A0A1D8GKH0"/>
<keyword evidence="1" id="KW-0812">Transmembrane</keyword>
<dbReference type="STRING" id="1424294.Gferi_18855"/>
<dbReference type="EMBL" id="CP017269">
    <property type="protein sequence ID" value="AOT71404.1"/>
    <property type="molecule type" value="Genomic_DNA"/>
</dbReference>
<accession>A0A1D8GKH0</accession>
<feature type="domain" description="DUF4097" evidence="2">
    <location>
        <begin position="56"/>
        <end position="299"/>
    </location>
</feature>
<keyword evidence="1" id="KW-0472">Membrane</keyword>
<dbReference type="Proteomes" id="UP000095743">
    <property type="component" value="Chromosome"/>
</dbReference>
<dbReference type="Gene3D" id="2.160.20.120">
    <property type="match status" value="1"/>
</dbReference>
<evidence type="ECO:0000313" key="3">
    <source>
        <dbReference type="EMBL" id="AOT71404.1"/>
    </source>
</evidence>
<protein>
    <recommendedName>
        <fullName evidence="2">DUF4097 domain-containing protein</fullName>
    </recommendedName>
</protein>
<name>A0A1D8GKH0_9FIRM</name>
<keyword evidence="1" id="KW-1133">Transmembrane helix</keyword>
<evidence type="ECO:0000313" key="4">
    <source>
        <dbReference type="Proteomes" id="UP000095743"/>
    </source>
</evidence>
<dbReference type="KEGG" id="gfe:Gferi_18855"/>
<dbReference type="RefSeq" id="WP_069979197.1">
    <property type="nucleotide sequence ID" value="NZ_CP017269.1"/>
</dbReference>
<dbReference type="Pfam" id="PF13349">
    <property type="entry name" value="DUF4097"/>
    <property type="match status" value="1"/>
</dbReference>